<dbReference type="SUPFAM" id="SSF55729">
    <property type="entry name" value="Acyl-CoA N-acyltransferases (Nat)"/>
    <property type="match status" value="1"/>
</dbReference>
<protein>
    <submittedName>
        <fullName evidence="1">8-amino-7-oxononanoate synthase</fullName>
    </submittedName>
</protein>
<dbReference type="InterPro" id="IPR016181">
    <property type="entry name" value="Acyl_CoA_acyltransferase"/>
</dbReference>
<evidence type="ECO:0000313" key="2">
    <source>
        <dbReference type="Proteomes" id="UP000609172"/>
    </source>
</evidence>
<dbReference type="Proteomes" id="UP000609172">
    <property type="component" value="Unassembled WGS sequence"/>
</dbReference>
<evidence type="ECO:0000313" key="1">
    <source>
        <dbReference type="EMBL" id="MBK0370422.1"/>
    </source>
</evidence>
<organism evidence="1 2">
    <name type="scientific">Flavobacterium agrisoli</name>
    <dbReference type="NCBI Taxonomy" id="2793066"/>
    <lineage>
        <taxon>Bacteria</taxon>
        <taxon>Pseudomonadati</taxon>
        <taxon>Bacteroidota</taxon>
        <taxon>Flavobacteriia</taxon>
        <taxon>Flavobacteriales</taxon>
        <taxon>Flavobacteriaceae</taxon>
        <taxon>Flavobacterium</taxon>
    </lineage>
</organism>
<name>A0A934PLK7_9FLAO</name>
<reference evidence="1" key="1">
    <citation type="submission" date="2020-12" db="EMBL/GenBank/DDBJ databases">
        <title>Bacterial novel species Flavobacterium sp. SE-1-e isolated from soil.</title>
        <authorList>
            <person name="Jung H.-Y."/>
        </authorList>
    </citation>
    <scope>NUCLEOTIDE SEQUENCE</scope>
    <source>
        <strain evidence="1">SE-1-e</strain>
    </source>
</reference>
<accession>A0A934PLK7</accession>
<dbReference type="Gene3D" id="3.40.630.30">
    <property type="match status" value="1"/>
</dbReference>
<dbReference type="EMBL" id="JAEHFV010000004">
    <property type="protein sequence ID" value="MBK0370422.1"/>
    <property type="molecule type" value="Genomic_DNA"/>
</dbReference>
<keyword evidence="2" id="KW-1185">Reference proteome</keyword>
<dbReference type="RefSeq" id="WP_200106549.1">
    <property type="nucleotide sequence ID" value="NZ_JAEHFV010000004.1"/>
</dbReference>
<gene>
    <name evidence="1" type="ORF">I5M07_11305</name>
</gene>
<dbReference type="AlphaFoldDB" id="A0A934PLK7"/>
<comment type="caution">
    <text evidence="1">The sequence shown here is derived from an EMBL/GenBank/DDBJ whole genome shotgun (WGS) entry which is preliminary data.</text>
</comment>
<sequence>MNLNFTFKIFTKTRELPSDWDIIASENIFLSTRYLAVLEESAPLNMRCFFIGIFEKSELIGCAISQFLDSDLLDSYGERDKCLKTSVRNIAFKNFASRVLFLGNNMLTGQNAFLFKKNTDLKNGLSALNTALTEIKKNLKKEGKKVHITTIKDFNSEEISNIHTKFPLAFVFSTQPNMVFNIENNWKSEVDYVADLNKKYRDQYKRARKKATDLTKKKCTLNDIITLEDTIYELYYHVAKNAPFNTFFLAKNHFSVLKKHLKDDFLFYGYFYNDKLIGFNTLIKNGSAIDTYFLGYDETLQKEKMLYLNMLYDMIAYSIKKQFSQIIFARTALEIKSSVGAKPVAMFGLISHKSRLIQVNMPKLFRYFEPKTDWKERNPFK</sequence>
<proteinExistence type="predicted"/>